<accession>A0AAE1D6H3</accession>
<feature type="non-terminal residue" evidence="1">
    <location>
        <position position="1"/>
    </location>
</feature>
<protein>
    <submittedName>
        <fullName evidence="1">Uncharacterized protein</fullName>
    </submittedName>
</protein>
<sequence length="231" mass="26354">RMAIRHRNQYAQHVNSKLPPQIKLPKTRTSTLYDIQHRTQEREVFGHLVVLSESRSAGTSKSRENLMCRVGVALTVWCTVVGPTIEANFNSSQPCHNNDRQEVSAPWLGGRDNNELLIHTRVDKFYVILHCFEILGVDLTISFCALLEEHMEFERLTLIQTEKVPMRCADEEEAVKPRLVGRNNLNVFNLQVGQVKTVTELRAVCPKRGDGNLEVYGIISFKDWSHYAIGL</sequence>
<comment type="caution">
    <text evidence="1">The sequence shown here is derived from an EMBL/GenBank/DDBJ whole genome shotgun (WGS) entry which is preliminary data.</text>
</comment>
<reference evidence="1" key="1">
    <citation type="journal article" date="2023" name="G3 (Bethesda)">
        <title>A reference genome for the long-term kleptoplast-retaining sea slug Elysia crispata morphotype clarki.</title>
        <authorList>
            <person name="Eastman K.E."/>
            <person name="Pendleton A.L."/>
            <person name="Shaikh M.A."/>
            <person name="Suttiyut T."/>
            <person name="Ogas R."/>
            <person name="Tomko P."/>
            <person name="Gavelis G."/>
            <person name="Widhalm J.R."/>
            <person name="Wisecaver J.H."/>
        </authorList>
    </citation>
    <scope>NUCLEOTIDE SEQUENCE</scope>
    <source>
        <strain evidence="1">ECLA1</strain>
    </source>
</reference>
<dbReference type="AlphaFoldDB" id="A0AAE1D6H3"/>
<dbReference type="EMBL" id="JAWDGP010005155">
    <property type="protein sequence ID" value="KAK3759194.1"/>
    <property type="molecule type" value="Genomic_DNA"/>
</dbReference>
<dbReference type="Proteomes" id="UP001283361">
    <property type="component" value="Unassembled WGS sequence"/>
</dbReference>
<keyword evidence="2" id="KW-1185">Reference proteome</keyword>
<organism evidence="1 2">
    <name type="scientific">Elysia crispata</name>
    <name type="common">lettuce slug</name>
    <dbReference type="NCBI Taxonomy" id="231223"/>
    <lineage>
        <taxon>Eukaryota</taxon>
        <taxon>Metazoa</taxon>
        <taxon>Spiralia</taxon>
        <taxon>Lophotrochozoa</taxon>
        <taxon>Mollusca</taxon>
        <taxon>Gastropoda</taxon>
        <taxon>Heterobranchia</taxon>
        <taxon>Euthyneura</taxon>
        <taxon>Panpulmonata</taxon>
        <taxon>Sacoglossa</taxon>
        <taxon>Placobranchoidea</taxon>
        <taxon>Plakobranchidae</taxon>
        <taxon>Elysia</taxon>
    </lineage>
</organism>
<name>A0AAE1D6H3_9GAST</name>
<proteinExistence type="predicted"/>
<evidence type="ECO:0000313" key="1">
    <source>
        <dbReference type="EMBL" id="KAK3759194.1"/>
    </source>
</evidence>
<gene>
    <name evidence="1" type="ORF">RRG08_019671</name>
</gene>
<evidence type="ECO:0000313" key="2">
    <source>
        <dbReference type="Proteomes" id="UP001283361"/>
    </source>
</evidence>